<dbReference type="InterPro" id="IPR023385">
    <property type="entry name" value="YopX-like_C"/>
</dbReference>
<sequence length="104" mass="12392">MVQERVTGDCFRWLNEGQPITIMQYTGLKDKNGTEIYEGDVLQPSNREKKYYRVVFENGCFEREYKFIQKYEGEEWLETRLFPIHARGHIVAGNIHQHPELLNN</sequence>
<accession>A0A9D5DL76</accession>
<protein>
    <recommendedName>
        <fullName evidence="1">YopX protein domain-containing protein</fullName>
    </recommendedName>
</protein>
<dbReference type="Gene3D" id="2.30.30.290">
    <property type="entry name" value="YopX-like domains"/>
    <property type="match status" value="1"/>
</dbReference>
<evidence type="ECO:0000313" key="3">
    <source>
        <dbReference type="Proteomes" id="UP000051061"/>
    </source>
</evidence>
<dbReference type="SUPFAM" id="SSF159006">
    <property type="entry name" value="YopX-like"/>
    <property type="match status" value="1"/>
</dbReference>
<dbReference type="Pfam" id="PF09643">
    <property type="entry name" value="YopX"/>
    <property type="match status" value="1"/>
</dbReference>
<comment type="caution">
    <text evidence="2">The sequence shown here is derived from an EMBL/GenBank/DDBJ whole genome shotgun (WGS) entry which is preliminary data.</text>
</comment>
<name>A0A9D5DL76_9BACI</name>
<feature type="domain" description="YopX protein" evidence="1">
    <location>
        <begin position="18"/>
        <end position="102"/>
    </location>
</feature>
<dbReference type="EMBL" id="LJJD01000036">
    <property type="protein sequence ID" value="KQL55975.1"/>
    <property type="molecule type" value="Genomic_DNA"/>
</dbReference>
<gene>
    <name evidence="2" type="ORF">AN965_16835</name>
</gene>
<organism evidence="2 3">
    <name type="scientific">Alkalicoccobacillus plakortidis</name>
    <dbReference type="NCBI Taxonomy" id="444060"/>
    <lineage>
        <taxon>Bacteria</taxon>
        <taxon>Bacillati</taxon>
        <taxon>Bacillota</taxon>
        <taxon>Bacilli</taxon>
        <taxon>Bacillales</taxon>
        <taxon>Bacillaceae</taxon>
        <taxon>Alkalicoccobacillus</taxon>
    </lineage>
</organism>
<proteinExistence type="predicted"/>
<evidence type="ECO:0000259" key="1">
    <source>
        <dbReference type="Pfam" id="PF09643"/>
    </source>
</evidence>
<keyword evidence="3" id="KW-1185">Reference proteome</keyword>
<dbReference type="Proteomes" id="UP000051061">
    <property type="component" value="Unassembled WGS sequence"/>
</dbReference>
<reference evidence="2 3" key="1">
    <citation type="submission" date="2015-09" db="EMBL/GenBank/DDBJ databases">
        <title>Genome sequencing project for genomic taxonomy and phylogenomics of Bacillus-like bacteria.</title>
        <authorList>
            <person name="Liu B."/>
            <person name="Wang J."/>
            <person name="Zhu Y."/>
            <person name="Liu G."/>
            <person name="Chen Q."/>
            <person name="Chen Z."/>
            <person name="Lan J."/>
            <person name="Che J."/>
            <person name="Ge C."/>
            <person name="Shi H."/>
            <person name="Pan Z."/>
            <person name="Liu X."/>
        </authorList>
    </citation>
    <scope>NUCLEOTIDE SEQUENCE [LARGE SCALE GENOMIC DNA]</scope>
    <source>
        <strain evidence="2 3">DSM 19153</strain>
    </source>
</reference>
<dbReference type="AlphaFoldDB" id="A0A9D5DL76"/>
<dbReference type="InterPro" id="IPR019096">
    <property type="entry name" value="YopX_protein"/>
</dbReference>
<evidence type="ECO:0000313" key="2">
    <source>
        <dbReference type="EMBL" id="KQL55975.1"/>
    </source>
</evidence>